<dbReference type="EMBL" id="JABDHM010000014">
    <property type="protein sequence ID" value="KAF5224200.1"/>
    <property type="molecule type" value="Genomic_DNA"/>
</dbReference>
<accession>A0A7J6YD37</accession>
<dbReference type="Proteomes" id="UP000583944">
    <property type="component" value="Unassembled WGS sequence"/>
</dbReference>
<dbReference type="VEuPathDB" id="TriTrypDB:BCY84_00412"/>
<sequence>MSDHHENASEANSLSPLLQTPLLSTRQYFVSPRRQNQQQVPTDGIWSLCPWFLGPRGDSNVSARALRNRSLPASDGGESSHRVLPSLELANGTDNGNKVKHRQQQIHLSSLSFSMARFGSQFDDMQPLVTLLRSSTTSTLGNSEEYRSTPIRRLRRCVSPVHFFYFPTKNFLPQTRRQAAIKIVRWWRSREALSEKRRIHALKLIQRVGRGYLCLKQISRRVEVTRDSSSFARSIRLCSSISMWLNKLGEKSITRLPADKLGVVLYESRGQFNPGQSYCSRCCRNTSGSTPRNYVSFRGLGKGVRGARLVNFDPENNTASAQAEESKNAVSSDANNLSGSFINENADFIYSPASSHNEGADMFYLPRISQRTHATKEDEETEPQNEAFFCMFNSRVSLEPFSVKVARSLRSRDYNELGPWSLQSARRSTVERVCPNASML</sequence>
<reference evidence="1 2" key="1">
    <citation type="journal article" date="2019" name="Genome Biol. Evol.">
        <title>Nanopore Sequencing Significantly Improves Genome Assembly of the Protozoan Parasite Trypanosoma cruzi.</title>
        <authorList>
            <person name="Diaz-Viraque F."/>
            <person name="Pita S."/>
            <person name="Greif G."/>
            <person name="de Souza R.C.M."/>
            <person name="Iraola G."/>
            <person name="Robello C."/>
        </authorList>
    </citation>
    <scope>NUCLEOTIDE SEQUENCE [LARGE SCALE GENOMIC DNA]</scope>
    <source>
        <strain evidence="1 2">Berenice</strain>
    </source>
</reference>
<protein>
    <submittedName>
        <fullName evidence="1">Uncharacterized protein</fullName>
    </submittedName>
</protein>
<evidence type="ECO:0000313" key="1">
    <source>
        <dbReference type="EMBL" id="KAF5224200.1"/>
    </source>
</evidence>
<dbReference type="AlphaFoldDB" id="A0A7J6YD37"/>
<comment type="caution">
    <text evidence="1">The sequence shown here is derived from an EMBL/GenBank/DDBJ whole genome shotgun (WGS) entry which is preliminary data.</text>
</comment>
<evidence type="ECO:0000313" key="2">
    <source>
        <dbReference type="Proteomes" id="UP000583944"/>
    </source>
</evidence>
<gene>
    <name evidence="1" type="ORF">ECC02_002786</name>
</gene>
<dbReference type="VEuPathDB" id="TriTrypDB:ECC02_002786"/>
<organism evidence="1 2">
    <name type="scientific">Trypanosoma cruzi</name>
    <dbReference type="NCBI Taxonomy" id="5693"/>
    <lineage>
        <taxon>Eukaryota</taxon>
        <taxon>Discoba</taxon>
        <taxon>Euglenozoa</taxon>
        <taxon>Kinetoplastea</taxon>
        <taxon>Metakinetoplastina</taxon>
        <taxon>Trypanosomatida</taxon>
        <taxon>Trypanosomatidae</taxon>
        <taxon>Trypanosoma</taxon>
        <taxon>Schizotrypanum</taxon>
    </lineage>
</organism>
<proteinExistence type="predicted"/>
<name>A0A7J6YD37_TRYCR</name>